<evidence type="ECO:0000259" key="12">
    <source>
        <dbReference type="PROSITE" id="PS00623"/>
    </source>
</evidence>
<evidence type="ECO:0000256" key="11">
    <source>
        <dbReference type="SAM" id="SignalP"/>
    </source>
</evidence>
<feature type="active site" description="Proton acceptor" evidence="8">
    <location>
        <position position="603"/>
    </location>
</feature>
<proteinExistence type="inferred from homology"/>
<evidence type="ECO:0000259" key="13">
    <source>
        <dbReference type="PROSITE" id="PS00624"/>
    </source>
</evidence>
<dbReference type="GO" id="GO:0016614">
    <property type="term" value="F:oxidoreductase activity, acting on CH-OH group of donors"/>
    <property type="evidence" value="ECO:0007669"/>
    <property type="project" value="InterPro"/>
</dbReference>
<name>A0AAD6XRD7_9AGAR</name>
<evidence type="ECO:0000256" key="9">
    <source>
        <dbReference type="PIRSR" id="PIRSR000137-2"/>
    </source>
</evidence>
<dbReference type="InterPro" id="IPR007867">
    <property type="entry name" value="GMC_OxRtase_C"/>
</dbReference>
<gene>
    <name evidence="14" type="ORF">B0H15DRAFT_268233</name>
</gene>
<feature type="chain" id="PRO_5041908373" description="Glucose-methanol-choline oxidoreductase N-terminal domain-containing protein" evidence="11">
    <location>
        <begin position="19"/>
        <end position="626"/>
    </location>
</feature>
<feature type="signal peptide" evidence="11">
    <location>
        <begin position="1"/>
        <end position="18"/>
    </location>
</feature>
<dbReference type="PIRSF" id="PIRSF000137">
    <property type="entry name" value="Alcohol_oxidase"/>
    <property type="match status" value="1"/>
</dbReference>
<sequence>MLALYPLTILAVSLGALATRITTDSAAVSGRTFDYVVAGAGLGGITVATKLSARGYSVLIIEAGKDLQNHAPIYDAERRGELNKDPATDCNWHYTGSDENGTALSVKIDSGKCIGGSTSINGMVWYRPACAELDALEGLGNPGWNSESMFSYMRDIEHNHPPSVAQRAAGADIVWSQHGFDGPLNVSFPVPMRIPAAQALYKAAITLVFGIPRGRDLSDRQGSVSASTSWTIWWDPVARITRRASAAYTLLYPKDKQQATLTVLAEHTVDKVIFNKLMKATGVQFGSPATKKLFTVNVKREVILAAGSLATPPILERSGVGSKEVLKAAGIKQLVDLPGVGRNLQDQPGTGLSALVQTANASNTLVIDNRNIFAPVITLLNIDQLFGDRAPSRFHVVHTAHRPCSAGSAAMAGQLQKSIGARAKAAVDSGAEVNLAGATELYTTVMNLITKQKMPVSELISESYPAVMTSVFWPLTPLSRGHIHIKSSDPFTQPIITPRFLTDDFDVDVAVQIAKKARSVYQTPLFAPIISQLVVDSVAANATDAEWAAWYKSTSFGVSHWMGSSSMRPRKSGGVVSPELNVYGTQGLRIADASIMPFQVTSHTMSLVYTIGQKAADMILPGGWEW</sequence>
<accession>A0AAD6XRD7</accession>
<evidence type="ECO:0000256" key="8">
    <source>
        <dbReference type="PIRSR" id="PIRSR000137-1"/>
    </source>
</evidence>
<evidence type="ECO:0000256" key="10">
    <source>
        <dbReference type="RuleBase" id="RU003968"/>
    </source>
</evidence>
<dbReference type="SUPFAM" id="SSF51905">
    <property type="entry name" value="FAD/NAD(P)-binding domain"/>
    <property type="match status" value="1"/>
</dbReference>
<dbReference type="PROSITE" id="PS00623">
    <property type="entry name" value="GMC_OXRED_1"/>
    <property type="match status" value="1"/>
</dbReference>
<dbReference type="PROSITE" id="PS00624">
    <property type="entry name" value="GMC_OXRED_2"/>
    <property type="match status" value="1"/>
</dbReference>
<evidence type="ECO:0000256" key="4">
    <source>
        <dbReference type="ARBA" id="ARBA00022729"/>
    </source>
</evidence>
<keyword evidence="15" id="KW-1185">Reference proteome</keyword>
<feature type="domain" description="Glucose-methanol-choline oxidoreductase N-terminal" evidence="12">
    <location>
        <begin position="111"/>
        <end position="134"/>
    </location>
</feature>
<keyword evidence="4 11" id="KW-0732">Signal</keyword>
<dbReference type="GO" id="GO:0050660">
    <property type="term" value="F:flavin adenine dinucleotide binding"/>
    <property type="evidence" value="ECO:0007669"/>
    <property type="project" value="InterPro"/>
</dbReference>
<evidence type="ECO:0000313" key="14">
    <source>
        <dbReference type="EMBL" id="KAJ7089707.1"/>
    </source>
</evidence>
<dbReference type="Pfam" id="PF00732">
    <property type="entry name" value="GMC_oxred_N"/>
    <property type="match status" value="1"/>
</dbReference>
<dbReference type="PANTHER" id="PTHR11552:SF201">
    <property type="entry name" value="GLUCOSE-METHANOL-CHOLINE OXIDOREDUCTASE N-TERMINAL DOMAIN-CONTAINING PROTEIN"/>
    <property type="match status" value="1"/>
</dbReference>
<reference evidence="14" key="1">
    <citation type="submission" date="2023-03" db="EMBL/GenBank/DDBJ databases">
        <title>Massive genome expansion in bonnet fungi (Mycena s.s.) driven by repeated elements and novel gene families across ecological guilds.</title>
        <authorList>
            <consortium name="Lawrence Berkeley National Laboratory"/>
            <person name="Harder C.B."/>
            <person name="Miyauchi S."/>
            <person name="Viragh M."/>
            <person name="Kuo A."/>
            <person name="Thoen E."/>
            <person name="Andreopoulos B."/>
            <person name="Lu D."/>
            <person name="Skrede I."/>
            <person name="Drula E."/>
            <person name="Henrissat B."/>
            <person name="Morin E."/>
            <person name="Kohler A."/>
            <person name="Barry K."/>
            <person name="LaButti K."/>
            <person name="Morin E."/>
            <person name="Salamov A."/>
            <person name="Lipzen A."/>
            <person name="Mereny Z."/>
            <person name="Hegedus B."/>
            <person name="Baldrian P."/>
            <person name="Stursova M."/>
            <person name="Weitz H."/>
            <person name="Taylor A."/>
            <person name="Grigoriev I.V."/>
            <person name="Nagy L.G."/>
            <person name="Martin F."/>
            <person name="Kauserud H."/>
        </authorList>
    </citation>
    <scope>NUCLEOTIDE SEQUENCE</scope>
    <source>
        <strain evidence="14">CBHHK173m</strain>
    </source>
</reference>
<dbReference type="SUPFAM" id="SSF54373">
    <property type="entry name" value="FAD-linked reductases, C-terminal domain"/>
    <property type="match status" value="1"/>
</dbReference>
<evidence type="ECO:0000256" key="7">
    <source>
        <dbReference type="ARBA" id="ARBA00023180"/>
    </source>
</evidence>
<keyword evidence="7" id="KW-0325">Glycoprotein</keyword>
<dbReference type="Proteomes" id="UP001222325">
    <property type="component" value="Unassembled WGS sequence"/>
</dbReference>
<feature type="active site" description="Proton donor" evidence="8">
    <location>
        <position position="560"/>
    </location>
</feature>
<evidence type="ECO:0000313" key="15">
    <source>
        <dbReference type="Proteomes" id="UP001222325"/>
    </source>
</evidence>
<protein>
    <recommendedName>
        <fullName evidence="12 13">Glucose-methanol-choline oxidoreductase N-terminal domain-containing protein</fullName>
    </recommendedName>
</protein>
<dbReference type="Gene3D" id="3.50.50.60">
    <property type="entry name" value="FAD/NAD(P)-binding domain"/>
    <property type="match status" value="1"/>
</dbReference>
<dbReference type="PANTHER" id="PTHR11552">
    <property type="entry name" value="GLUCOSE-METHANOL-CHOLINE GMC OXIDOREDUCTASE"/>
    <property type="match status" value="1"/>
</dbReference>
<evidence type="ECO:0000256" key="5">
    <source>
        <dbReference type="ARBA" id="ARBA00022827"/>
    </source>
</evidence>
<organism evidence="14 15">
    <name type="scientific">Mycena belliarum</name>
    <dbReference type="NCBI Taxonomy" id="1033014"/>
    <lineage>
        <taxon>Eukaryota</taxon>
        <taxon>Fungi</taxon>
        <taxon>Dikarya</taxon>
        <taxon>Basidiomycota</taxon>
        <taxon>Agaricomycotina</taxon>
        <taxon>Agaricomycetes</taxon>
        <taxon>Agaricomycetidae</taxon>
        <taxon>Agaricales</taxon>
        <taxon>Marasmiineae</taxon>
        <taxon>Mycenaceae</taxon>
        <taxon>Mycena</taxon>
    </lineage>
</organism>
<feature type="binding site" evidence="9">
    <location>
        <begin position="121"/>
        <end position="124"/>
    </location>
    <ligand>
        <name>FAD</name>
        <dbReference type="ChEBI" id="CHEBI:57692"/>
    </ligand>
</feature>
<comment type="similarity">
    <text evidence="2 10">Belongs to the GMC oxidoreductase family.</text>
</comment>
<dbReference type="InterPro" id="IPR012132">
    <property type="entry name" value="GMC_OxRdtase"/>
</dbReference>
<dbReference type="EMBL" id="JARJCN010000023">
    <property type="protein sequence ID" value="KAJ7089707.1"/>
    <property type="molecule type" value="Genomic_DNA"/>
</dbReference>
<keyword evidence="6" id="KW-0560">Oxidoreductase</keyword>
<dbReference type="Pfam" id="PF05199">
    <property type="entry name" value="GMC_oxred_C"/>
    <property type="match status" value="1"/>
</dbReference>
<keyword evidence="3 10" id="KW-0285">Flavoprotein</keyword>
<feature type="domain" description="Glucose-methanol-choline oxidoreductase N-terminal" evidence="13">
    <location>
        <begin position="307"/>
        <end position="321"/>
    </location>
</feature>
<evidence type="ECO:0000256" key="3">
    <source>
        <dbReference type="ARBA" id="ARBA00022630"/>
    </source>
</evidence>
<dbReference type="Gene3D" id="3.30.560.10">
    <property type="entry name" value="Glucose Oxidase, domain 3"/>
    <property type="match status" value="1"/>
</dbReference>
<feature type="binding site" evidence="9">
    <location>
        <position position="269"/>
    </location>
    <ligand>
        <name>FAD</name>
        <dbReference type="ChEBI" id="CHEBI:57692"/>
    </ligand>
</feature>
<dbReference type="InterPro" id="IPR036188">
    <property type="entry name" value="FAD/NAD-bd_sf"/>
</dbReference>
<dbReference type="InterPro" id="IPR000172">
    <property type="entry name" value="GMC_OxRdtase_N"/>
</dbReference>
<evidence type="ECO:0000256" key="2">
    <source>
        <dbReference type="ARBA" id="ARBA00010790"/>
    </source>
</evidence>
<evidence type="ECO:0000256" key="6">
    <source>
        <dbReference type="ARBA" id="ARBA00023002"/>
    </source>
</evidence>
<dbReference type="AlphaFoldDB" id="A0AAD6XRD7"/>
<dbReference type="Gene3D" id="4.10.450.10">
    <property type="entry name" value="Glucose Oxidase, domain 2"/>
    <property type="match status" value="1"/>
</dbReference>
<keyword evidence="5 9" id="KW-0274">FAD</keyword>
<evidence type="ECO:0000256" key="1">
    <source>
        <dbReference type="ARBA" id="ARBA00001974"/>
    </source>
</evidence>
<dbReference type="InterPro" id="IPR027424">
    <property type="entry name" value="Glucose_Oxidase_domain_2"/>
</dbReference>
<comment type="cofactor">
    <cofactor evidence="1 9">
        <name>FAD</name>
        <dbReference type="ChEBI" id="CHEBI:57692"/>
    </cofactor>
</comment>
<comment type="caution">
    <text evidence="14">The sequence shown here is derived from an EMBL/GenBank/DDBJ whole genome shotgun (WGS) entry which is preliminary data.</text>
</comment>